<sequence length="314" mass="34642">MTIGLPALPRFTLRQLHYFVAVARCGQISAAATEVGLSQSAMTLAIADLEQAMGTALLDRGRQGVTLTLQGQGFLQHAESVLRMANEAARFPMHGRDLHGKLEVAATYTVLGYFLLPALARFCELYPRIELSLEEMPRKDIEARLASGQLEMGALLLSNLEAPERLETRVLERSRRQLWMAAGHDYAGRGSLSFEELAALPYILPMVDEGDRNARRYWADAGYTPRKIIQTSSMEALREMVALNLGVTILSDMVFRPWSLDGRRIHAVPMDARLPVMEVGLAWSANRTLSPCAAALEQFLGRSFANGAQAVART</sequence>
<dbReference type="GO" id="GO:0003700">
    <property type="term" value="F:DNA-binding transcription factor activity"/>
    <property type="evidence" value="ECO:0007669"/>
    <property type="project" value="InterPro"/>
</dbReference>
<dbReference type="AlphaFoldDB" id="A0A076PUU8"/>
<organism evidence="6 7">
    <name type="scientific">Comamonas testosteroni TK102</name>
    <dbReference type="NCBI Taxonomy" id="1392005"/>
    <lineage>
        <taxon>Bacteria</taxon>
        <taxon>Pseudomonadati</taxon>
        <taxon>Pseudomonadota</taxon>
        <taxon>Betaproteobacteria</taxon>
        <taxon>Burkholderiales</taxon>
        <taxon>Comamonadaceae</taxon>
        <taxon>Comamonas</taxon>
    </lineage>
</organism>
<dbReference type="InterPro" id="IPR036390">
    <property type="entry name" value="WH_DNA-bd_sf"/>
</dbReference>
<dbReference type="KEGG" id="ctes:O987_22030"/>
<dbReference type="InterPro" id="IPR050950">
    <property type="entry name" value="HTH-type_LysR_regulators"/>
</dbReference>
<dbReference type="GeneID" id="69561559"/>
<evidence type="ECO:0000256" key="4">
    <source>
        <dbReference type="ARBA" id="ARBA00023163"/>
    </source>
</evidence>
<feature type="domain" description="HTH lysR-type" evidence="5">
    <location>
        <begin position="11"/>
        <end position="68"/>
    </location>
</feature>
<evidence type="ECO:0000313" key="6">
    <source>
        <dbReference type="EMBL" id="AIJ48496.1"/>
    </source>
</evidence>
<dbReference type="EMBL" id="CP006704">
    <property type="protein sequence ID" value="AIJ48496.1"/>
    <property type="molecule type" value="Genomic_DNA"/>
</dbReference>
<evidence type="ECO:0000259" key="5">
    <source>
        <dbReference type="PROSITE" id="PS50931"/>
    </source>
</evidence>
<evidence type="ECO:0000256" key="3">
    <source>
        <dbReference type="ARBA" id="ARBA00023125"/>
    </source>
</evidence>
<protein>
    <recommendedName>
        <fullName evidence="5">HTH lysR-type domain-containing protein</fullName>
    </recommendedName>
</protein>
<dbReference type="SUPFAM" id="SSF46785">
    <property type="entry name" value="Winged helix' DNA-binding domain"/>
    <property type="match status" value="1"/>
</dbReference>
<dbReference type="PROSITE" id="PS50931">
    <property type="entry name" value="HTH_LYSR"/>
    <property type="match status" value="1"/>
</dbReference>
<dbReference type="GO" id="GO:0005829">
    <property type="term" value="C:cytosol"/>
    <property type="evidence" value="ECO:0007669"/>
    <property type="project" value="TreeGrafter"/>
</dbReference>
<dbReference type="Proteomes" id="UP000028782">
    <property type="component" value="Chromosome"/>
</dbReference>
<dbReference type="PANTHER" id="PTHR30419">
    <property type="entry name" value="HTH-TYPE TRANSCRIPTIONAL REGULATOR YBHD"/>
    <property type="match status" value="1"/>
</dbReference>
<dbReference type="Gene3D" id="3.40.190.10">
    <property type="entry name" value="Periplasmic binding protein-like II"/>
    <property type="match status" value="2"/>
</dbReference>
<dbReference type="InterPro" id="IPR005119">
    <property type="entry name" value="LysR_subst-bd"/>
</dbReference>
<proteinExistence type="inferred from homology"/>
<dbReference type="InterPro" id="IPR000847">
    <property type="entry name" value="LysR_HTH_N"/>
</dbReference>
<reference evidence="6 7" key="1">
    <citation type="journal article" date="2014" name="Genome Announc.">
        <title>Complete Genome Sequence of Polychlorinated Biphenyl Degrader Comamonas testosteroni TK102 (NBRC 109938).</title>
        <authorList>
            <person name="Fukuda K."/>
            <person name="Hosoyama A."/>
            <person name="Tsuchikane K."/>
            <person name="Ohji S."/>
            <person name="Yamazoe A."/>
            <person name="Fujita N."/>
            <person name="Shintani M."/>
            <person name="Kimbara K."/>
        </authorList>
    </citation>
    <scope>NUCLEOTIDE SEQUENCE [LARGE SCALE GENOMIC DNA]</scope>
    <source>
        <strain evidence="6">TK102</strain>
    </source>
</reference>
<evidence type="ECO:0000256" key="1">
    <source>
        <dbReference type="ARBA" id="ARBA00009437"/>
    </source>
</evidence>
<keyword evidence="3" id="KW-0238">DNA-binding</keyword>
<dbReference type="InterPro" id="IPR036388">
    <property type="entry name" value="WH-like_DNA-bd_sf"/>
</dbReference>
<keyword evidence="4" id="KW-0804">Transcription</keyword>
<dbReference type="PRINTS" id="PR00039">
    <property type="entry name" value="HTHLYSR"/>
</dbReference>
<comment type="similarity">
    <text evidence="1">Belongs to the LysR transcriptional regulatory family.</text>
</comment>
<dbReference type="Pfam" id="PF00126">
    <property type="entry name" value="HTH_1"/>
    <property type="match status" value="1"/>
</dbReference>
<dbReference type="Pfam" id="PF03466">
    <property type="entry name" value="LysR_substrate"/>
    <property type="match status" value="1"/>
</dbReference>
<dbReference type="FunFam" id="1.10.10.10:FF:000001">
    <property type="entry name" value="LysR family transcriptional regulator"/>
    <property type="match status" value="1"/>
</dbReference>
<dbReference type="Gene3D" id="1.10.10.10">
    <property type="entry name" value="Winged helix-like DNA-binding domain superfamily/Winged helix DNA-binding domain"/>
    <property type="match status" value="1"/>
</dbReference>
<dbReference type="HOGENOM" id="CLU_039613_6_4_4"/>
<evidence type="ECO:0000313" key="7">
    <source>
        <dbReference type="Proteomes" id="UP000028782"/>
    </source>
</evidence>
<gene>
    <name evidence="6" type="ORF">O987_22030</name>
</gene>
<keyword evidence="2" id="KW-0805">Transcription regulation</keyword>
<evidence type="ECO:0000256" key="2">
    <source>
        <dbReference type="ARBA" id="ARBA00023015"/>
    </source>
</evidence>
<dbReference type="RefSeq" id="WP_043374636.1">
    <property type="nucleotide sequence ID" value="NZ_CP006704.1"/>
</dbReference>
<dbReference type="GO" id="GO:0003677">
    <property type="term" value="F:DNA binding"/>
    <property type="evidence" value="ECO:0007669"/>
    <property type="project" value="UniProtKB-KW"/>
</dbReference>
<name>A0A076PUU8_COMTE</name>
<accession>A0A076PUU8</accession>
<dbReference type="SUPFAM" id="SSF53850">
    <property type="entry name" value="Periplasmic binding protein-like II"/>
    <property type="match status" value="1"/>
</dbReference>